<sequence length="262" mass="28577">MALNLQKTLLILVLMHLFVYDSSCSNHTHTSNMDGFKPALATWYGDQHGAGSGGACGWANDVKSPPFSAMIAAGNAKLFLEGKGCGTCYQVLCTREPYCSKNPITVTITDECPGECNKVPYAFDLSGTAFGAMSSPGQADNLRNLGQVNIQYRRVACNYNSTKIAFKIDRMVNPYWFAMAVEFCDGDGGVDAVEIASSGSQKFRCMENIWGAVWAVNVDPSFRGPFSIRLISRINEAVVAFNAVPYGFVPGQTYYSQVNFRI</sequence>
<protein>
    <submittedName>
        <fullName evidence="1">Uncharacterized protein</fullName>
    </submittedName>
</protein>
<reference evidence="1 2" key="2">
    <citation type="journal article" date="2022" name="Mol. Ecol. Resour.">
        <title>The genomes of chicory, endive, great burdock and yacon provide insights into Asteraceae paleo-polyploidization history and plant inulin production.</title>
        <authorList>
            <person name="Fan W."/>
            <person name="Wang S."/>
            <person name="Wang H."/>
            <person name="Wang A."/>
            <person name="Jiang F."/>
            <person name="Liu H."/>
            <person name="Zhao H."/>
            <person name="Xu D."/>
            <person name="Zhang Y."/>
        </authorList>
    </citation>
    <scope>NUCLEOTIDE SEQUENCE [LARGE SCALE GENOMIC DNA]</scope>
    <source>
        <strain evidence="2">cv. Punajuju</strain>
        <tissue evidence="1">Leaves</tissue>
    </source>
</reference>
<dbReference type="Proteomes" id="UP001055811">
    <property type="component" value="Linkage Group LG04"/>
</dbReference>
<reference evidence="2" key="1">
    <citation type="journal article" date="2022" name="Mol. Ecol. Resour.">
        <title>The genomes of chicory, endive, great burdock and yacon provide insights into Asteraceae palaeo-polyploidization history and plant inulin production.</title>
        <authorList>
            <person name="Fan W."/>
            <person name="Wang S."/>
            <person name="Wang H."/>
            <person name="Wang A."/>
            <person name="Jiang F."/>
            <person name="Liu H."/>
            <person name="Zhao H."/>
            <person name="Xu D."/>
            <person name="Zhang Y."/>
        </authorList>
    </citation>
    <scope>NUCLEOTIDE SEQUENCE [LARGE SCALE GENOMIC DNA]</scope>
    <source>
        <strain evidence="2">cv. Punajuju</strain>
    </source>
</reference>
<evidence type="ECO:0000313" key="1">
    <source>
        <dbReference type="EMBL" id="KAI3752746.1"/>
    </source>
</evidence>
<dbReference type="EMBL" id="CM042012">
    <property type="protein sequence ID" value="KAI3752746.1"/>
    <property type="molecule type" value="Genomic_DNA"/>
</dbReference>
<accession>A0ACB9E1V5</accession>
<evidence type="ECO:0000313" key="2">
    <source>
        <dbReference type="Proteomes" id="UP001055811"/>
    </source>
</evidence>
<comment type="caution">
    <text evidence="1">The sequence shown here is derived from an EMBL/GenBank/DDBJ whole genome shotgun (WGS) entry which is preliminary data.</text>
</comment>
<gene>
    <name evidence="1" type="ORF">L2E82_24783</name>
</gene>
<organism evidence="1 2">
    <name type="scientific">Cichorium intybus</name>
    <name type="common">Chicory</name>
    <dbReference type="NCBI Taxonomy" id="13427"/>
    <lineage>
        <taxon>Eukaryota</taxon>
        <taxon>Viridiplantae</taxon>
        <taxon>Streptophyta</taxon>
        <taxon>Embryophyta</taxon>
        <taxon>Tracheophyta</taxon>
        <taxon>Spermatophyta</taxon>
        <taxon>Magnoliopsida</taxon>
        <taxon>eudicotyledons</taxon>
        <taxon>Gunneridae</taxon>
        <taxon>Pentapetalae</taxon>
        <taxon>asterids</taxon>
        <taxon>campanulids</taxon>
        <taxon>Asterales</taxon>
        <taxon>Asteraceae</taxon>
        <taxon>Cichorioideae</taxon>
        <taxon>Cichorieae</taxon>
        <taxon>Cichoriinae</taxon>
        <taxon>Cichorium</taxon>
    </lineage>
</organism>
<proteinExistence type="predicted"/>
<name>A0ACB9E1V5_CICIN</name>
<keyword evidence="2" id="KW-1185">Reference proteome</keyword>